<geneLocation type="plasmid" evidence="1">
    <name>pAZJ221</name>
</geneLocation>
<dbReference type="PATRIC" id="fig|470.1402.peg.510"/>
<reference evidence="1" key="2">
    <citation type="journal article" date="2015" name="Antimicrob. Agents Chemother.">
        <title>Dissemination of blaOXA-23 in Acinetobacter spp. in China: Main Roles of Conjugative Plasmid pAZJ221 and Transposon Tn2009.</title>
        <authorList>
            <person name="Liu L.L."/>
            <person name="Ji S.J."/>
            <person name="Ruan Z."/>
            <person name="Fu Y."/>
            <person name="Fu Y.Q."/>
            <person name="Wang Y.F."/>
            <person name="Yu Y.S."/>
        </authorList>
    </citation>
    <scope>NUCLEOTIDE SEQUENCE</scope>
    <source>
        <strain evidence="1">A221</strain>
        <plasmid evidence="1">pAZJ221</plasmid>
    </source>
</reference>
<protein>
    <submittedName>
        <fullName evidence="1">Uncharacterized protein</fullName>
    </submittedName>
</protein>
<proteinExistence type="predicted"/>
<accession>A0A0C4Y2P4</accession>
<keyword evidence="1" id="KW-0614">Plasmid</keyword>
<organism evidence="1">
    <name type="scientific">Acinetobacter baumannii</name>
    <dbReference type="NCBI Taxonomy" id="470"/>
    <lineage>
        <taxon>Bacteria</taxon>
        <taxon>Pseudomonadati</taxon>
        <taxon>Pseudomonadota</taxon>
        <taxon>Gammaproteobacteria</taxon>
        <taxon>Moraxellales</taxon>
        <taxon>Moraxellaceae</taxon>
        <taxon>Acinetobacter</taxon>
        <taxon>Acinetobacter calcoaceticus/baumannii complex</taxon>
    </lineage>
</organism>
<name>A0A0C4Y2P4_ACIBA</name>
<gene>
    <name evidence="1" type="ORF">NG19_0038</name>
</gene>
<dbReference type="AlphaFoldDB" id="A0A0C4Y2P4"/>
<reference evidence="1" key="1">
    <citation type="submission" date="2014-10" db="EMBL/GenBank/DDBJ databases">
        <authorList>
            <person name="Liu L."/>
            <person name="Ji S."/>
            <person name="Ruan Z."/>
            <person name="Fu Y."/>
            <person name="Fu Y."/>
            <person name="Wang Y."/>
            <person name="Yu Y."/>
        </authorList>
    </citation>
    <scope>NUCLEOTIDE SEQUENCE</scope>
    <source>
        <strain evidence="1">A221</strain>
        <plasmid evidence="1">pAZJ221</plasmid>
    </source>
</reference>
<evidence type="ECO:0000313" key="1">
    <source>
        <dbReference type="EMBL" id="AJF79874.1"/>
    </source>
</evidence>
<sequence>MNELFLFDSKYRILRNISSLLRLIVITQLSEHDSSENKNLQSLIQILNTGCFYNWEASKLISFENALKDYYKENINHEL</sequence>
<dbReference type="EMBL" id="KM922672">
    <property type="protein sequence ID" value="AJF79874.1"/>
    <property type="molecule type" value="Genomic_DNA"/>
</dbReference>